<organism evidence="1 6">
    <name type="scientific">Mycobacterium tuberculosis</name>
    <dbReference type="NCBI Taxonomy" id="1773"/>
    <lineage>
        <taxon>Bacteria</taxon>
        <taxon>Bacillati</taxon>
        <taxon>Actinomycetota</taxon>
        <taxon>Actinomycetes</taxon>
        <taxon>Mycobacteriales</taxon>
        <taxon>Mycobacteriaceae</taxon>
        <taxon>Mycobacterium</taxon>
        <taxon>Mycobacterium tuberculosis complex</taxon>
    </lineage>
</organism>
<evidence type="ECO:0000313" key="1">
    <source>
        <dbReference type="EMBL" id="CFS16541.1"/>
    </source>
</evidence>
<gene>
    <name evidence="1" type="ORF">ERS007657_04335</name>
    <name evidence="2" type="ORF">ERS007720_03098</name>
    <name evidence="3" type="ORF">ERS007739_00714</name>
</gene>
<dbReference type="EMBL" id="CSAJ01000460">
    <property type="protein sequence ID" value="COW69240.1"/>
    <property type="molecule type" value="Genomic_DNA"/>
</dbReference>
<evidence type="ECO:0000313" key="6">
    <source>
        <dbReference type="Proteomes" id="UP000046680"/>
    </source>
</evidence>
<evidence type="ECO:0000313" key="3">
    <source>
        <dbReference type="EMBL" id="COX12010.1"/>
    </source>
</evidence>
<dbReference type="AlphaFoldDB" id="A0A654U7K0"/>
<sequence length="62" mass="6231">MVYLPPAMATRPAAGTATACSRDSLEVSSLSPASSGRSPAYTPSMSACVNGVANTALTVPRM</sequence>
<reference evidence="3" key="1">
    <citation type="submission" date="2015-03" db="EMBL/GenBank/DDBJ databases">
        <authorList>
            <consortium name="Pathogen Informatics"/>
            <person name="Murphy D."/>
        </authorList>
    </citation>
    <scope>NUCLEOTIDE SEQUENCE</scope>
    <source>
        <strain evidence="3">N09902308</strain>
    </source>
</reference>
<name>A0A654U7K0_MYCTX</name>
<dbReference type="Proteomes" id="UP000044938">
    <property type="component" value="Unassembled WGS sequence"/>
</dbReference>
<evidence type="ECO:0000313" key="2">
    <source>
        <dbReference type="EMBL" id="COW69240.1"/>
    </source>
</evidence>
<dbReference type="Proteomes" id="UP000039021">
    <property type="component" value="Unassembled WGS sequence"/>
</dbReference>
<proteinExistence type="predicted"/>
<dbReference type="EMBL" id="CSBK01000224">
    <property type="protein sequence ID" value="COX12010.1"/>
    <property type="molecule type" value="Genomic_DNA"/>
</dbReference>
<dbReference type="EMBL" id="CGCX01002823">
    <property type="protein sequence ID" value="CFS16541.1"/>
    <property type="molecule type" value="Genomic_DNA"/>
</dbReference>
<evidence type="ECO:0000313" key="5">
    <source>
        <dbReference type="Proteomes" id="UP000044938"/>
    </source>
</evidence>
<evidence type="ECO:0000313" key="4">
    <source>
        <dbReference type="Proteomes" id="UP000039021"/>
    </source>
</evidence>
<reference evidence="4 5" key="2">
    <citation type="submission" date="2015-03" db="EMBL/GenBank/DDBJ databases">
        <authorList>
            <consortium name="Pathogen Informatics"/>
        </authorList>
    </citation>
    <scope>NUCLEOTIDE SEQUENCE [LARGE SCALE GENOMIC DNA]</scope>
    <source>
        <strain evidence="1 6">C09601061</strain>
        <strain evidence="2 5">M09401471</strain>
        <strain evidence="4">N09902308</strain>
    </source>
</reference>
<accession>A0A654U7K0</accession>
<protein>
    <submittedName>
        <fullName evidence="1">Uncharacterized protein</fullName>
    </submittedName>
</protein>
<dbReference type="Proteomes" id="UP000046680">
    <property type="component" value="Unassembled WGS sequence"/>
</dbReference>